<comment type="caution">
    <text evidence="2">The sequence shown here is derived from an EMBL/GenBank/DDBJ whole genome shotgun (WGS) entry which is preliminary data.</text>
</comment>
<feature type="compositionally biased region" description="Basic and acidic residues" evidence="1">
    <location>
        <begin position="285"/>
        <end position="294"/>
    </location>
</feature>
<gene>
    <name evidence="2" type="ORF">PCOR1329_LOCUS44994</name>
</gene>
<keyword evidence="3" id="KW-1185">Reference proteome</keyword>
<feature type="region of interest" description="Disordered" evidence="1">
    <location>
        <begin position="281"/>
        <end position="302"/>
    </location>
</feature>
<sequence length="337" mass="37021">MPAAELKDMLNAMLTEQIAAIKESVKTEIQTATAGLQGQISAQGAELAALRAAAQAQELRLGKVEASASATPSMASTSSFRFSGAGGTQSRRLDGAIDLTRDFEQGDPCVKFVGCFPRPLLLTIREAHFEQLKVRFPDELGDGRRVEVQYHGMSHVCKVKFLRADTAAAFQRKANQVATDTDAHELVSAKQATGDNFTFEQFRNAFNFWGISDEQAQTLIEVAAFADDLSLAAAGVYRFPPKDVRQVEYYPELRALAADSRQRELDDRQAADLAAEPPAALADAEVARTERPEDGEAALRAQRRQKLTRGRVASYGRLCARRFRCYFSLHRIVAFAS</sequence>
<name>A0ABN9U416_9DINO</name>
<organism evidence="2 3">
    <name type="scientific">Prorocentrum cordatum</name>
    <dbReference type="NCBI Taxonomy" id="2364126"/>
    <lineage>
        <taxon>Eukaryota</taxon>
        <taxon>Sar</taxon>
        <taxon>Alveolata</taxon>
        <taxon>Dinophyceae</taxon>
        <taxon>Prorocentrales</taxon>
        <taxon>Prorocentraceae</taxon>
        <taxon>Prorocentrum</taxon>
    </lineage>
</organism>
<evidence type="ECO:0000313" key="2">
    <source>
        <dbReference type="EMBL" id="CAK0853583.1"/>
    </source>
</evidence>
<reference evidence="2" key="1">
    <citation type="submission" date="2023-10" db="EMBL/GenBank/DDBJ databases">
        <authorList>
            <person name="Chen Y."/>
            <person name="Shah S."/>
            <person name="Dougan E. K."/>
            <person name="Thang M."/>
            <person name="Chan C."/>
        </authorList>
    </citation>
    <scope>NUCLEOTIDE SEQUENCE [LARGE SCALE GENOMIC DNA]</scope>
</reference>
<evidence type="ECO:0000256" key="1">
    <source>
        <dbReference type="SAM" id="MobiDB-lite"/>
    </source>
</evidence>
<evidence type="ECO:0000313" key="3">
    <source>
        <dbReference type="Proteomes" id="UP001189429"/>
    </source>
</evidence>
<dbReference type="EMBL" id="CAUYUJ010015405">
    <property type="protein sequence ID" value="CAK0853583.1"/>
    <property type="molecule type" value="Genomic_DNA"/>
</dbReference>
<protein>
    <submittedName>
        <fullName evidence="2">Uncharacterized protein</fullName>
    </submittedName>
</protein>
<dbReference type="Proteomes" id="UP001189429">
    <property type="component" value="Unassembled WGS sequence"/>
</dbReference>
<proteinExistence type="predicted"/>
<accession>A0ABN9U416</accession>